<evidence type="ECO:0000313" key="2">
    <source>
        <dbReference type="EMBL" id="PIT91306.1"/>
    </source>
</evidence>
<dbReference type="InterPro" id="IPR041698">
    <property type="entry name" value="Methyltransf_25"/>
</dbReference>
<dbReference type="EMBL" id="PFBJ01000004">
    <property type="protein sequence ID" value="PIT91306.1"/>
    <property type="molecule type" value="Genomic_DNA"/>
</dbReference>
<name>A0A2M6WEV7_9BACT</name>
<protein>
    <recommendedName>
        <fullName evidence="1">Methyltransferase domain-containing protein</fullName>
    </recommendedName>
</protein>
<dbReference type="Pfam" id="PF13649">
    <property type="entry name" value="Methyltransf_25"/>
    <property type="match status" value="1"/>
</dbReference>
<comment type="caution">
    <text evidence="2">The sequence shown here is derived from an EMBL/GenBank/DDBJ whole genome shotgun (WGS) entry which is preliminary data.</text>
</comment>
<dbReference type="SUPFAM" id="SSF53335">
    <property type="entry name" value="S-adenosyl-L-methionine-dependent methyltransferases"/>
    <property type="match status" value="1"/>
</dbReference>
<feature type="domain" description="Methyltransferase" evidence="1">
    <location>
        <begin position="96"/>
        <end position="180"/>
    </location>
</feature>
<evidence type="ECO:0000259" key="1">
    <source>
        <dbReference type="Pfam" id="PF13649"/>
    </source>
</evidence>
<dbReference type="InterPro" id="IPR029063">
    <property type="entry name" value="SAM-dependent_MTases_sf"/>
</dbReference>
<evidence type="ECO:0000313" key="3">
    <source>
        <dbReference type="Proteomes" id="UP000228809"/>
    </source>
</evidence>
<proteinExistence type="predicted"/>
<reference evidence="3" key="1">
    <citation type="submission" date="2017-09" db="EMBL/GenBank/DDBJ databases">
        <title>Depth-based differentiation of microbial function through sediment-hosted aquifers and enrichment of novel symbionts in the deep terrestrial subsurface.</title>
        <authorList>
            <person name="Probst A.J."/>
            <person name="Ladd B."/>
            <person name="Jarett J.K."/>
            <person name="Geller-Mcgrath D.E."/>
            <person name="Sieber C.M.K."/>
            <person name="Emerson J.B."/>
            <person name="Anantharaman K."/>
            <person name="Thomas B.C."/>
            <person name="Malmstrom R."/>
            <person name="Stieglmeier M."/>
            <person name="Klingl A."/>
            <person name="Woyke T."/>
            <person name="Ryan C.M."/>
            <person name="Banfield J.F."/>
        </authorList>
    </citation>
    <scope>NUCLEOTIDE SEQUENCE [LARGE SCALE GENOMIC DNA]</scope>
</reference>
<dbReference type="Gene3D" id="3.40.50.150">
    <property type="entry name" value="Vaccinia Virus protein VP39"/>
    <property type="match status" value="1"/>
</dbReference>
<sequence>MKYSILRYWIRRIPGLLDDAGLYELDTAVHSALMKRNGRDMRGTAHLAYWERMARLWGRYPPPIRPSVTELRIYRDMLAACSAQRILILGSTPELRDCAARTGADVFVADFAPSMPAAMLRFTELVDPEKERWIKDDWTRLPFPDHFFDVILGDVALHQVSPAREEALLQRMQSLLAPDGRLITRLFFIDDYFQEQNFRDMTISILSSPVTEVEKSALLRLQSVWYFADTTKRHYDRPQSLAAFDAFIRDENLRDPILEDVRASLAADAHSYRNWSPSDEETLTALIGKYFHISDKQTADDYPHARLFPIVSLSLE</sequence>
<accession>A0A2M6WEV7</accession>
<dbReference type="AlphaFoldDB" id="A0A2M6WEV7"/>
<dbReference type="Proteomes" id="UP000228809">
    <property type="component" value="Unassembled WGS sequence"/>
</dbReference>
<gene>
    <name evidence="2" type="ORF">COU17_00745</name>
</gene>
<organism evidence="2 3">
    <name type="scientific">Candidatus Kaiserbacteria bacterium CG10_big_fil_rev_8_21_14_0_10_49_17</name>
    <dbReference type="NCBI Taxonomy" id="1974609"/>
    <lineage>
        <taxon>Bacteria</taxon>
        <taxon>Candidatus Kaiseribacteriota</taxon>
    </lineage>
</organism>